<dbReference type="Proteomes" id="UP000182276">
    <property type="component" value="Unassembled WGS sequence"/>
</dbReference>
<evidence type="ECO:0000313" key="3">
    <source>
        <dbReference type="Proteomes" id="UP000031271"/>
    </source>
</evidence>
<proteinExistence type="predicted"/>
<dbReference type="Pfam" id="PF10023">
    <property type="entry name" value="Aminopep"/>
    <property type="match status" value="1"/>
</dbReference>
<evidence type="ECO:0000313" key="2">
    <source>
        <dbReference type="EMBL" id="SDL92125.1"/>
    </source>
</evidence>
<keyword evidence="4" id="KW-1185">Reference proteome</keyword>
<reference evidence="1 3" key="3">
    <citation type="journal article" name="Genome Announc.">
        <title>Complete Genome Sequence of Pseudomonas balearica DSM 6083T.</title>
        <authorList>
            <person name="Bennasar-Figueras A."/>
            <person name="Salva-Serra F."/>
            <person name="Jaen-Luchoro D."/>
            <person name="Segui C."/>
            <person name="Aliaga F."/>
            <person name="Busquets A."/>
            <person name="Gomila M."/>
            <person name="Moore E.R."/>
            <person name="Lalucat J."/>
        </authorList>
    </citation>
    <scope>NUCLEOTIDE SEQUENCE [LARGE SCALE GENOMIC DNA]</scope>
    <source>
        <strain evidence="3">DSM 6083</strain>
        <strain evidence="1">DSM6083</strain>
    </source>
</reference>
<organism evidence="1 3">
    <name type="scientific">Stutzerimonas balearica DSM 6083</name>
    <dbReference type="NCBI Taxonomy" id="1123016"/>
    <lineage>
        <taxon>Bacteria</taxon>
        <taxon>Pseudomonadati</taxon>
        <taxon>Pseudomonadota</taxon>
        <taxon>Gammaproteobacteria</taxon>
        <taxon>Pseudomonadales</taxon>
        <taxon>Pseudomonadaceae</taxon>
        <taxon>Stutzerimonas</taxon>
    </lineage>
</organism>
<reference evidence="3" key="1">
    <citation type="submission" date="2014-03" db="EMBL/GenBank/DDBJ databases">
        <title>Complete genome of Pseudomonas balearica DSM 6083T, a sewage water isolate from an enrichment with 2-methylnaphthalene.</title>
        <authorList>
            <person name="Salva-Serra F."/>
            <person name="Jaen-Luchoro D."/>
            <person name="Busquets A."/>
            <person name="Pena A."/>
            <person name="Gomila M."/>
            <person name="Bosch R."/>
            <person name="Nogales B."/>
            <person name="Garcia-Valdes E."/>
            <person name="Lalucat J."/>
            <person name="Bennasar A."/>
        </authorList>
    </citation>
    <scope>NUCLEOTIDE SEQUENCE [LARGE SCALE GENOMIC DNA]</scope>
    <source>
        <strain evidence="3">DSM 6083</strain>
    </source>
</reference>
<dbReference type="EMBL" id="FNHO01000001">
    <property type="protein sequence ID" value="SDL92125.1"/>
    <property type="molecule type" value="Genomic_DNA"/>
</dbReference>
<keyword evidence="1" id="KW-0645">Protease</keyword>
<keyword evidence="1" id="KW-0378">Hydrolase</keyword>
<accession>A0A8D3XYI7</accession>
<protein>
    <submittedName>
        <fullName evidence="1 2">Aminopeptidase</fullName>
    </submittedName>
</protein>
<dbReference type="Proteomes" id="UP000031271">
    <property type="component" value="Chromosome"/>
</dbReference>
<reference evidence="2 4" key="2">
    <citation type="submission" date="2016-10" db="EMBL/GenBank/DDBJ databases">
        <authorList>
            <person name="Varghese N."/>
            <person name="Submissions S."/>
        </authorList>
    </citation>
    <scope>NUCLEOTIDE SEQUENCE [LARGE SCALE GENOMIC DNA]</scope>
    <source>
        <strain evidence="2 4">DSM 6083</strain>
    </source>
</reference>
<dbReference type="RefSeq" id="WP_043217787.1">
    <property type="nucleotide sequence ID" value="NZ_CP007511.1"/>
</dbReference>
<dbReference type="EMBL" id="CP007511">
    <property type="protein sequence ID" value="AJE13591.1"/>
    <property type="molecule type" value="Genomic_DNA"/>
</dbReference>
<dbReference type="KEGG" id="pbm:CL52_00470"/>
<dbReference type="GO" id="GO:0004177">
    <property type="term" value="F:aminopeptidase activity"/>
    <property type="evidence" value="ECO:0007669"/>
    <property type="project" value="UniProtKB-KW"/>
</dbReference>
<keyword evidence="1" id="KW-0031">Aminopeptidase</keyword>
<name>A0A8D3XYI7_9GAMM</name>
<sequence length="357" mass="40894">MTKPNAAPIDLRRRLWVPVLLAVCLSGCSYYTQLAQGHLALLRQREPVAAVLADETRSPTLRRRLAQTQQARDFASAVLQLPDNGSYRSYAEIGRPFVVWNLFATERYSVEPLQHCFPIAGCVAYRGYYREAAARAAAARLRLEGKDVQVAGVDAYSTLGWFDDPLLSAMLRRDDEQLAGLIFHELAHQQLYVPSDTAFNESYASFVEREGLRQWQRSRGLLAPDARRQARYRELVQLLLATRERLREGYARNLPEAELAALKQAEFSRLRRDYRALRDQHWGGDRRFDRFFEQPLNNASLVPFGLYDGWVPAFAALYRQRDGDWAAFHRAAAELARLPAAERNRRLARLAETQAQR</sequence>
<dbReference type="PIRSF" id="PIRSF029285">
    <property type="entry name" value="Aminopept"/>
    <property type="match status" value="1"/>
</dbReference>
<dbReference type="GeneID" id="77258404"/>
<evidence type="ECO:0000313" key="1">
    <source>
        <dbReference type="EMBL" id="AJE13591.1"/>
    </source>
</evidence>
<evidence type="ECO:0000313" key="4">
    <source>
        <dbReference type="Proteomes" id="UP000182276"/>
    </source>
</evidence>
<gene>
    <name evidence="1" type="ORF">CL52_00470</name>
    <name evidence="2" type="ORF">SAMN05660875_10193</name>
</gene>
<dbReference type="AlphaFoldDB" id="A0A8D3XYI7"/>
<dbReference type="InterPro" id="IPR014553">
    <property type="entry name" value="Aminopept"/>
</dbReference>